<organism evidence="1 2">
    <name type="scientific">Gluconobacter frateurii NRIC 0228</name>
    <dbReference type="NCBI Taxonomy" id="1307946"/>
    <lineage>
        <taxon>Bacteria</taxon>
        <taxon>Pseudomonadati</taxon>
        <taxon>Pseudomonadota</taxon>
        <taxon>Alphaproteobacteria</taxon>
        <taxon>Acetobacterales</taxon>
        <taxon>Acetobacteraceae</taxon>
        <taxon>Gluconobacter</taxon>
    </lineage>
</organism>
<dbReference type="EMBL" id="BAQW01000004">
    <property type="protein sequence ID" value="GBR09615.1"/>
    <property type="molecule type" value="Genomic_DNA"/>
</dbReference>
<evidence type="ECO:0000313" key="1">
    <source>
        <dbReference type="EMBL" id="GBR09615.1"/>
    </source>
</evidence>
<proteinExistence type="predicted"/>
<keyword evidence="2" id="KW-1185">Reference proteome</keyword>
<protein>
    <submittedName>
        <fullName evidence="1">Uncharacterized protein</fullName>
    </submittedName>
</protein>
<sequence>MKDTEPAAEQSRVICIADADCCIEAFVDQIHFSIRKIDVEFNVGVTPNEFRERW</sequence>
<comment type="caution">
    <text evidence="1">The sequence shown here is derived from an EMBL/GenBank/DDBJ whole genome shotgun (WGS) entry which is preliminary data.</text>
</comment>
<dbReference type="Proteomes" id="UP001061070">
    <property type="component" value="Unassembled WGS sequence"/>
</dbReference>
<name>A0ABQ0Q960_9PROT</name>
<reference evidence="1" key="1">
    <citation type="submission" date="2013-04" db="EMBL/GenBank/DDBJ databases">
        <title>The genome sequencing project of 58 acetic acid bacteria.</title>
        <authorList>
            <person name="Okamoto-Kainuma A."/>
            <person name="Ishikawa M."/>
            <person name="Umino S."/>
            <person name="Koizumi Y."/>
            <person name="Shiwa Y."/>
            <person name="Yoshikawa H."/>
            <person name="Matsutani M."/>
            <person name="Matsushita K."/>
        </authorList>
    </citation>
    <scope>NUCLEOTIDE SEQUENCE</scope>
    <source>
        <strain evidence="1">NRIC 0228</strain>
    </source>
</reference>
<accession>A0ABQ0Q960</accession>
<evidence type="ECO:0000313" key="2">
    <source>
        <dbReference type="Proteomes" id="UP001061070"/>
    </source>
</evidence>
<gene>
    <name evidence="1" type="ORF">AA0228_0735</name>
</gene>